<proteinExistence type="predicted"/>
<comment type="caution">
    <text evidence="2">The sequence shown here is derived from an EMBL/GenBank/DDBJ whole genome shotgun (WGS) entry which is preliminary data.</text>
</comment>
<feature type="compositionally biased region" description="Basic and acidic residues" evidence="1">
    <location>
        <begin position="172"/>
        <end position="183"/>
    </location>
</feature>
<protein>
    <recommendedName>
        <fullName evidence="4">BZIP domain-containing protein</fullName>
    </recommendedName>
</protein>
<evidence type="ECO:0008006" key="4">
    <source>
        <dbReference type="Google" id="ProtNLM"/>
    </source>
</evidence>
<dbReference type="Proteomes" id="UP001465755">
    <property type="component" value="Unassembled WGS sequence"/>
</dbReference>
<reference evidence="2 3" key="1">
    <citation type="journal article" date="2024" name="Nat. Commun.">
        <title>Phylogenomics reveals the evolutionary origins of lichenization in chlorophyte algae.</title>
        <authorList>
            <person name="Puginier C."/>
            <person name="Libourel C."/>
            <person name="Otte J."/>
            <person name="Skaloud P."/>
            <person name="Haon M."/>
            <person name="Grisel S."/>
            <person name="Petersen M."/>
            <person name="Berrin J.G."/>
            <person name="Delaux P.M."/>
            <person name="Dal Grande F."/>
            <person name="Keller J."/>
        </authorList>
    </citation>
    <scope>NUCLEOTIDE SEQUENCE [LARGE SCALE GENOMIC DNA]</scope>
    <source>
        <strain evidence="2 3">SAG 2036</strain>
    </source>
</reference>
<organism evidence="2 3">
    <name type="scientific">Symbiochloris irregularis</name>
    <dbReference type="NCBI Taxonomy" id="706552"/>
    <lineage>
        <taxon>Eukaryota</taxon>
        <taxon>Viridiplantae</taxon>
        <taxon>Chlorophyta</taxon>
        <taxon>core chlorophytes</taxon>
        <taxon>Trebouxiophyceae</taxon>
        <taxon>Trebouxiales</taxon>
        <taxon>Trebouxiaceae</taxon>
        <taxon>Symbiochloris</taxon>
    </lineage>
</organism>
<evidence type="ECO:0000313" key="2">
    <source>
        <dbReference type="EMBL" id="KAK9813706.1"/>
    </source>
</evidence>
<dbReference type="CDD" id="cd14688">
    <property type="entry name" value="bZIP_YAP"/>
    <property type="match status" value="1"/>
</dbReference>
<dbReference type="AlphaFoldDB" id="A0AAW1PZ27"/>
<accession>A0AAW1PZ27</accession>
<evidence type="ECO:0000256" key="1">
    <source>
        <dbReference type="SAM" id="MobiDB-lite"/>
    </source>
</evidence>
<sequence length="458" mass="52063">MQVPTVSQDDLLGDEVLRSFLLPDGIPDFSAPAASNPLSPFHSSYLSADLREQRADSGLLPTDWWLQHDSGQLGQHQYDNQLRQTPLLSSNPLARYQPSRSQESASSSGAAAVGNDQQGDHRDESAPQESIGGAGEDDFDLQNASPSQSFRALDPNDPKQRARAAQKRFRTRQKERTRTQQKQLEELTGKMKELMQEKAALTTRNKILEAVVVLNTRHEKRLHANQEIMQREQCMLMGELAQFVNALEHRSDLKGSTVEQWTMGQYMDHVFPRYIARCKALLSKGGEAAQQEIDSLVCMRREMEDRKALFSCYYWALYCWNREERSSLEAVPPPPAIWQAILEGLKLSEQQEDFIVSARKEMIERLHEIADERRSILSSIAMLVVQSSPEVWQASLEMQQLQRSLGQERLAVHTFLFTVCQEVLTTQQEAFLDAAAYPWWPDILCWLEEQGSGSNAAW</sequence>
<dbReference type="EMBL" id="JALJOQ010000003">
    <property type="protein sequence ID" value="KAK9813706.1"/>
    <property type="molecule type" value="Genomic_DNA"/>
</dbReference>
<feature type="compositionally biased region" description="Low complexity" evidence="1">
    <location>
        <begin position="99"/>
        <end position="112"/>
    </location>
</feature>
<evidence type="ECO:0000313" key="3">
    <source>
        <dbReference type="Proteomes" id="UP001465755"/>
    </source>
</evidence>
<name>A0AAW1PZ27_9CHLO</name>
<gene>
    <name evidence="2" type="ORF">WJX73_004214</name>
</gene>
<feature type="region of interest" description="Disordered" evidence="1">
    <location>
        <begin position="91"/>
        <end position="183"/>
    </location>
</feature>
<keyword evidence="3" id="KW-1185">Reference proteome</keyword>
<feature type="compositionally biased region" description="Basic residues" evidence="1">
    <location>
        <begin position="161"/>
        <end position="171"/>
    </location>
</feature>